<accession>A0AAV4XBJ5</accession>
<evidence type="ECO:0000256" key="2">
    <source>
        <dbReference type="SAM" id="SignalP"/>
    </source>
</evidence>
<evidence type="ECO:0000313" key="5">
    <source>
        <dbReference type="Proteomes" id="UP001054945"/>
    </source>
</evidence>
<dbReference type="EMBL" id="BPLR01017480">
    <property type="protein sequence ID" value="GIY91959.1"/>
    <property type="molecule type" value="Genomic_DNA"/>
</dbReference>
<dbReference type="PROSITE" id="PS50144">
    <property type="entry name" value="MATH"/>
    <property type="match status" value="1"/>
</dbReference>
<dbReference type="InterPro" id="IPR008974">
    <property type="entry name" value="TRAF-like"/>
</dbReference>
<gene>
    <name evidence="4" type="primary">Tdpoz4_23</name>
    <name evidence="4" type="ORF">CEXT_626171</name>
</gene>
<protein>
    <submittedName>
        <fullName evidence="4">TD and POZ domain-containing protein 4</fullName>
    </submittedName>
</protein>
<organism evidence="4 5">
    <name type="scientific">Caerostris extrusa</name>
    <name type="common">Bark spider</name>
    <name type="synonym">Caerostris bankana</name>
    <dbReference type="NCBI Taxonomy" id="172846"/>
    <lineage>
        <taxon>Eukaryota</taxon>
        <taxon>Metazoa</taxon>
        <taxon>Ecdysozoa</taxon>
        <taxon>Arthropoda</taxon>
        <taxon>Chelicerata</taxon>
        <taxon>Arachnida</taxon>
        <taxon>Araneae</taxon>
        <taxon>Araneomorphae</taxon>
        <taxon>Entelegynae</taxon>
        <taxon>Araneoidea</taxon>
        <taxon>Araneidae</taxon>
        <taxon>Caerostris</taxon>
    </lineage>
</organism>
<keyword evidence="2" id="KW-0732">Signal</keyword>
<proteinExistence type="predicted"/>
<dbReference type="InterPro" id="IPR002083">
    <property type="entry name" value="MATH/TRAF_dom"/>
</dbReference>
<comment type="caution">
    <text evidence="4">The sequence shown here is derived from an EMBL/GenBank/DDBJ whole genome shotgun (WGS) entry which is preliminary data.</text>
</comment>
<evidence type="ECO:0000259" key="3">
    <source>
        <dbReference type="PROSITE" id="PS50144"/>
    </source>
</evidence>
<feature type="signal peptide" evidence="2">
    <location>
        <begin position="1"/>
        <end position="17"/>
    </location>
</feature>
<feature type="region of interest" description="Disordered" evidence="1">
    <location>
        <begin position="81"/>
        <end position="100"/>
    </location>
</feature>
<feature type="chain" id="PRO_5043797703" evidence="2">
    <location>
        <begin position="18"/>
        <end position="100"/>
    </location>
</feature>
<evidence type="ECO:0000313" key="4">
    <source>
        <dbReference type="EMBL" id="GIY91959.1"/>
    </source>
</evidence>
<feature type="domain" description="MATH" evidence="3">
    <location>
        <begin position="38"/>
        <end position="100"/>
    </location>
</feature>
<dbReference type="Pfam" id="PF22486">
    <property type="entry name" value="MATH_2"/>
    <property type="match status" value="1"/>
</dbReference>
<evidence type="ECO:0000256" key="1">
    <source>
        <dbReference type="SAM" id="MobiDB-lite"/>
    </source>
</evidence>
<name>A0AAV4XBJ5_CAEEX</name>
<reference evidence="4 5" key="1">
    <citation type="submission" date="2021-06" db="EMBL/GenBank/DDBJ databases">
        <title>Caerostris extrusa draft genome.</title>
        <authorList>
            <person name="Kono N."/>
            <person name="Arakawa K."/>
        </authorList>
    </citation>
    <scope>NUCLEOTIDE SEQUENCE [LARGE SCALE GENOMIC DNA]</scope>
</reference>
<keyword evidence="5" id="KW-1185">Reference proteome</keyword>
<dbReference type="AlphaFoldDB" id="A0AAV4XBJ5"/>
<sequence length="100" mass="11728">MQLIFVFILSLNGYSESSFQWLRSGKEIRARTRIPVEKCNFEWAIENFNFFICKVGEHLKSPTFSSGPSFQTTWNLTLYPNGRKKSESGKNWNLLEQDEQ</sequence>
<dbReference type="Proteomes" id="UP001054945">
    <property type="component" value="Unassembled WGS sequence"/>
</dbReference>
<dbReference type="SUPFAM" id="SSF49599">
    <property type="entry name" value="TRAF domain-like"/>
    <property type="match status" value="1"/>
</dbReference>
<dbReference type="Gene3D" id="2.60.210.10">
    <property type="entry name" value="Apoptosis, Tumor Necrosis Factor Receptor Associated Protein 2, Chain A"/>
    <property type="match status" value="1"/>
</dbReference>